<sequence length="384" mass="43521">MLGTMGGAMFDPHLADMMCTVSIVLTLTVSWLIIFLSFLSARLDNRVQWKFKLVFIPLFLVDALLLVAVAFQTLSVTWGEAPPLTDDEEEALASLPADIRQQERAARVRRQRRFSLFQASLALLYVVLFVLFQVFIAIRLDEDIMWSTAVVFVPWFIMEFMNLVRLTVEFAHTLVMISSGLSDESVLFRLKLYYNVTFDTFWFFALRVAQAVLLVLRIDETITCHWALVFIPAYLVGLKYLVGIIMIRQKARQASHMNGQGQQLIMFYVALCTFIVVATLAYAFLGLLVRRLEVSDSVRVAILLIPVFIVLSCMWFGVCCCLPCFSLAVSFDARSGDTPLFPRTVSPNRLLTLPSFQDPSDRERQYSSARSTSSRTPLAPQNVS</sequence>
<feature type="transmembrane region" description="Helical" evidence="2">
    <location>
        <begin position="300"/>
        <end position="318"/>
    </location>
</feature>
<dbReference type="EMBL" id="ML003068">
    <property type="protein sequence ID" value="RKP34795.1"/>
    <property type="molecule type" value="Genomic_DNA"/>
</dbReference>
<evidence type="ECO:0000313" key="3">
    <source>
        <dbReference type="EMBL" id="RKP34795.1"/>
    </source>
</evidence>
<feature type="transmembrane region" description="Helical" evidence="2">
    <location>
        <begin position="53"/>
        <end position="74"/>
    </location>
</feature>
<dbReference type="PANTHER" id="PTHR13568">
    <property type="entry name" value="FAM11A, B PROTEIN"/>
    <property type="match status" value="1"/>
</dbReference>
<keyword evidence="2" id="KW-0812">Transmembrane</keyword>
<keyword evidence="4" id="KW-1185">Reference proteome</keyword>
<dbReference type="AlphaFoldDB" id="A0A4P9ZNN6"/>
<protein>
    <recommendedName>
        <fullName evidence="5">Transmembrane protein</fullName>
    </recommendedName>
</protein>
<feature type="transmembrane region" description="Helical" evidence="2">
    <location>
        <begin position="116"/>
        <end position="138"/>
    </location>
</feature>
<organism evidence="3 4">
    <name type="scientific">Dimargaris cristalligena</name>
    <dbReference type="NCBI Taxonomy" id="215637"/>
    <lineage>
        <taxon>Eukaryota</taxon>
        <taxon>Fungi</taxon>
        <taxon>Fungi incertae sedis</taxon>
        <taxon>Zoopagomycota</taxon>
        <taxon>Kickxellomycotina</taxon>
        <taxon>Dimargaritomycetes</taxon>
        <taxon>Dimargaritales</taxon>
        <taxon>Dimargaritaceae</taxon>
        <taxon>Dimargaris</taxon>
    </lineage>
</organism>
<dbReference type="Proteomes" id="UP000268162">
    <property type="component" value="Unassembled WGS sequence"/>
</dbReference>
<feature type="transmembrane region" description="Helical" evidence="2">
    <location>
        <begin position="267"/>
        <end position="288"/>
    </location>
</feature>
<feature type="transmembrane region" description="Helical" evidence="2">
    <location>
        <begin position="150"/>
        <end position="172"/>
    </location>
</feature>
<feature type="transmembrane region" description="Helical" evidence="2">
    <location>
        <begin position="192"/>
        <end position="216"/>
    </location>
</feature>
<feature type="transmembrane region" description="Helical" evidence="2">
    <location>
        <begin position="228"/>
        <end position="247"/>
    </location>
</feature>
<keyword evidence="2" id="KW-1133">Transmembrane helix</keyword>
<reference evidence="4" key="1">
    <citation type="journal article" date="2018" name="Nat. Microbiol.">
        <title>Leveraging single-cell genomics to expand the fungal tree of life.</title>
        <authorList>
            <person name="Ahrendt S.R."/>
            <person name="Quandt C.A."/>
            <person name="Ciobanu D."/>
            <person name="Clum A."/>
            <person name="Salamov A."/>
            <person name="Andreopoulos B."/>
            <person name="Cheng J.F."/>
            <person name="Woyke T."/>
            <person name="Pelin A."/>
            <person name="Henrissat B."/>
            <person name="Reynolds N.K."/>
            <person name="Benny G.L."/>
            <person name="Smith M.E."/>
            <person name="James T.Y."/>
            <person name="Grigoriev I.V."/>
        </authorList>
    </citation>
    <scope>NUCLEOTIDE SEQUENCE [LARGE SCALE GENOMIC DNA]</scope>
    <source>
        <strain evidence="4">RSA 468</strain>
    </source>
</reference>
<evidence type="ECO:0000256" key="2">
    <source>
        <dbReference type="SAM" id="Phobius"/>
    </source>
</evidence>
<dbReference type="Pfam" id="PF10269">
    <property type="entry name" value="Tmemb_185A"/>
    <property type="match status" value="1"/>
</dbReference>
<accession>A0A4P9ZNN6</accession>
<gene>
    <name evidence="3" type="ORF">BJ085DRAFT_24513</name>
</gene>
<evidence type="ECO:0000313" key="4">
    <source>
        <dbReference type="Proteomes" id="UP000268162"/>
    </source>
</evidence>
<feature type="region of interest" description="Disordered" evidence="1">
    <location>
        <begin position="354"/>
        <end position="384"/>
    </location>
</feature>
<evidence type="ECO:0008006" key="5">
    <source>
        <dbReference type="Google" id="ProtNLM"/>
    </source>
</evidence>
<feature type="transmembrane region" description="Helical" evidence="2">
    <location>
        <begin position="20"/>
        <end position="41"/>
    </location>
</feature>
<proteinExistence type="predicted"/>
<keyword evidence="2" id="KW-0472">Membrane</keyword>
<dbReference type="STRING" id="215637.A0A4P9ZNN6"/>
<evidence type="ECO:0000256" key="1">
    <source>
        <dbReference type="SAM" id="MobiDB-lite"/>
    </source>
</evidence>
<feature type="compositionally biased region" description="Polar residues" evidence="1">
    <location>
        <begin position="366"/>
        <end position="384"/>
    </location>
</feature>
<name>A0A4P9ZNN6_9FUNG</name>
<dbReference type="PANTHER" id="PTHR13568:SF9">
    <property type="entry name" value="TRANSMEMBRANE PROTEIN 203"/>
    <property type="match status" value="1"/>
</dbReference>
<dbReference type="InterPro" id="IPR019396">
    <property type="entry name" value="TM_Fragile-X-F-assoc"/>
</dbReference>